<dbReference type="PANTHER" id="PTHR24320">
    <property type="entry name" value="RETINOL DEHYDROGENASE"/>
    <property type="match status" value="1"/>
</dbReference>
<dbReference type="PANTHER" id="PTHR24320:SF148">
    <property type="entry name" value="NAD(P)-BINDING ROSSMANN-FOLD SUPERFAMILY PROTEIN"/>
    <property type="match status" value="1"/>
</dbReference>
<dbReference type="Pfam" id="PF00106">
    <property type="entry name" value="adh_short"/>
    <property type="match status" value="1"/>
</dbReference>
<comment type="similarity">
    <text evidence="1">Belongs to the short-chain dehydrogenases/reductases (SDR) family.</text>
</comment>
<reference evidence="3 4" key="1">
    <citation type="submission" date="2023-10" db="EMBL/GenBank/DDBJ databases">
        <authorList>
            <person name="Maclean D."/>
            <person name="Macfadyen A."/>
        </authorList>
    </citation>
    <scope>NUCLEOTIDE SEQUENCE [LARGE SCALE GENOMIC DNA]</scope>
</reference>
<accession>A0AAV1HSL9</accession>
<keyword evidence="4" id="KW-1185">Reference proteome</keyword>
<dbReference type="SUPFAM" id="SSF51735">
    <property type="entry name" value="NAD(P)-binding Rossmann-fold domains"/>
    <property type="match status" value="1"/>
</dbReference>
<dbReference type="AlphaFoldDB" id="A0AAV1HSL9"/>
<evidence type="ECO:0000256" key="1">
    <source>
        <dbReference type="ARBA" id="ARBA00006484"/>
    </source>
</evidence>
<gene>
    <name evidence="3" type="ORF">CVIRNUC_000031</name>
</gene>
<protein>
    <recommendedName>
        <fullName evidence="5">Short-chain dehydrogenase</fullName>
    </recommendedName>
</protein>
<evidence type="ECO:0000313" key="3">
    <source>
        <dbReference type="EMBL" id="CAK0731701.1"/>
    </source>
</evidence>
<dbReference type="GO" id="GO:0016491">
    <property type="term" value="F:oxidoreductase activity"/>
    <property type="evidence" value="ECO:0007669"/>
    <property type="project" value="UniProtKB-KW"/>
</dbReference>
<name>A0AAV1HSL9_9CHLO</name>
<organism evidence="3 4">
    <name type="scientific">Coccomyxa viridis</name>
    <dbReference type="NCBI Taxonomy" id="1274662"/>
    <lineage>
        <taxon>Eukaryota</taxon>
        <taxon>Viridiplantae</taxon>
        <taxon>Chlorophyta</taxon>
        <taxon>core chlorophytes</taxon>
        <taxon>Trebouxiophyceae</taxon>
        <taxon>Trebouxiophyceae incertae sedis</taxon>
        <taxon>Coccomyxaceae</taxon>
        <taxon>Coccomyxa</taxon>
    </lineage>
</organism>
<sequence>MPDIEERLSRFEWDRMNLADLTGRTALVTGGNSGLGFAICLALAKQNANVILTARDAQKGQEATDAINVSLGTNKVEFMELDVGSFEKIRSFVSKFKAMKQPIQILVNNAGIHVPGGEAPEKSGQRTPEGFEVTLGTNYFGPLLLTTLLLDTLKESAPARIVNQGSPIEQLSGGVYWDDLKGENKTSSDMQVYGASKLYNIMIAKALNEKLKGTGVEAFSAHPGITSTPLFDKTDKSKPMGAFVSTLNPLVGQPEERGASPLLYAAASPELDGKGGAFIGGPVGALAPISNLDQFEDRETFTDEAKHLSDCMRLYEESMKLIQPGLEGV</sequence>
<dbReference type="InterPro" id="IPR036291">
    <property type="entry name" value="NAD(P)-bd_dom_sf"/>
</dbReference>
<evidence type="ECO:0000313" key="4">
    <source>
        <dbReference type="Proteomes" id="UP001314263"/>
    </source>
</evidence>
<dbReference type="Gene3D" id="3.40.50.720">
    <property type="entry name" value="NAD(P)-binding Rossmann-like Domain"/>
    <property type="match status" value="1"/>
</dbReference>
<dbReference type="EMBL" id="CAUYUE010000001">
    <property type="protein sequence ID" value="CAK0731701.1"/>
    <property type="molecule type" value="Genomic_DNA"/>
</dbReference>
<keyword evidence="2" id="KW-0560">Oxidoreductase</keyword>
<dbReference type="InterPro" id="IPR002347">
    <property type="entry name" value="SDR_fam"/>
</dbReference>
<comment type="caution">
    <text evidence="3">The sequence shown here is derived from an EMBL/GenBank/DDBJ whole genome shotgun (WGS) entry which is preliminary data.</text>
</comment>
<proteinExistence type="inferred from homology"/>
<evidence type="ECO:0008006" key="5">
    <source>
        <dbReference type="Google" id="ProtNLM"/>
    </source>
</evidence>
<dbReference type="Proteomes" id="UP001314263">
    <property type="component" value="Unassembled WGS sequence"/>
</dbReference>
<evidence type="ECO:0000256" key="2">
    <source>
        <dbReference type="ARBA" id="ARBA00023002"/>
    </source>
</evidence>
<dbReference type="PRINTS" id="PR00081">
    <property type="entry name" value="GDHRDH"/>
</dbReference>